<accession>A0A7N2LSG1</accession>
<dbReference type="EMBL" id="LRBV02000005">
    <property type="status" value="NOT_ANNOTATED_CDS"/>
    <property type="molecule type" value="Genomic_DNA"/>
</dbReference>
<sequence>MLWECGVAQDIWADISVKLQKYILEQHDVVQLFEELLSRLPTTKFELFLVQAWLIWNQRNVLYHGGKLKDSMWLNRRAADYLDEFWQAQDLLQTPVINMGSQVWQPPPRSMFKLNFDVATFPGLNCSGLVAMICNEKGKVMTALSTRGPSVTDNKEARA</sequence>
<dbReference type="EnsemblPlants" id="QL05p057131:mrna">
    <property type="protein sequence ID" value="QL05p057131:mrna:CDS:1"/>
    <property type="gene ID" value="QL05p057131"/>
</dbReference>
<evidence type="ECO:0000313" key="1">
    <source>
        <dbReference type="EnsemblPlants" id="QL05p057131:mrna:CDS:1"/>
    </source>
</evidence>
<dbReference type="Gramene" id="QL05p057131:mrna">
    <property type="protein sequence ID" value="QL05p057131:mrna:CDS:1"/>
    <property type="gene ID" value="QL05p057131"/>
</dbReference>
<protein>
    <recommendedName>
        <fullName evidence="3">RNase H type-1 domain-containing protein</fullName>
    </recommendedName>
</protein>
<reference evidence="1" key="2">
    <citation type="submission" date="2021-01" db="UniProtKB">
        <authorList>
            <consortium name="EnsemblPlants"/>
        </authorList>
    </citation>
    <scope>IDENTIFICATION</scope>
</reference>
<dbReference type="InParanoid" id="A0A7N2LSG1"/>
<proteinExistence type="predicted"/>
<keyword evidence="2" id="KW-1185">Reference proteome</keyword>
<evidence type="ECO:0008006" key="3">
    <source>
        <dbReference type="Google" id="ProtNLM"/>
    </source>
</evidence>
<organism evidence="1 2">
    <name type="scientific">Quercus lobata</name>
    <name type="common">Valley oak</name>
    <dbReference type="NCBI Taxonomy" id="97700"/>
    <lineage>
        <taxon>Eukaryota</taxon>
        <taxon>Viridiplantae</taxon>
        <taxon>Streptophyta</taxon>
        <taxon>Embryophyta</taxon>
        <taxon>Tracheophyta</taxon>
        <taxon>Spermatophyta</taxon>
        <taxon>Magnoliopsida</taxon>
        <taxon>eudicotyledons</taxon>
        <taxon>Gunneridae</taxon>
        <taxon>Pentapetalae</taxon>
        <taxon>rosids</taxon>
        <taxon>fabids</taxon>
        <taxon>Fagales</taxon>
        <taxon>Fagaceae</taxon>
        <taxon>Quercus</taxon>
    </lineage>
</organism>
<dbReference type="Proteomes" id="UP000594261">
    <property type="component" value="Chromosome 5"/>
</dbReference>
<dbReference type="AlphaFoldDB" id="A0A7N2LSG1"/>
<evidence type="ECO:0000313" key="2">
    <source>
        <dbReference type="Proteomes" id="UP000594261"/>
    </source>
</evidence>
<reference evidence="1 2" key="1">
    <citation type="journal article" date="2016" name="G3 (Bethesda)">
        <title>First Draft Assembly and Annotation of the Genome of a California Endemic Oak Quercus lobata Nee (Fagaceae).</title>
        <authorList>
            <person name="Sork V.L."/>
            <person name="Fitz-Gibbon S.T."/>
            <person name="Puiu D."/>
            <person name="Crepeau M."/>
            <person name="Gugger P.F."/>
            <person name="Sherman R."/>
            <person name="Stevens K."/>
            <person name="Langley C.H."/>
            <person name="Pellegrini M."/>
            <person name="Salzberg S.L."/>
        </authorList>
    </citation>
    <scope>NUCLEOTIDE SEQUENCE [LARGE SCALE GENOMIC DNA]</scope>
    <source>
        <strain evidence="1 2">cv. SW786</strain>
    </source>
</reference>
<name>A0A7N2LSG1_QUELO</name>